<keyword evidence="8" id="KW-0408">Iron</keyword>
<evidence type="ECO:0000313" key="11">
    <source>
        <dbReference type="Proteomes" id="UP000239899"/>
    </source>
</evidence>
<dbReference type="InterPro" id="IPR006620">
    <property type="entry name" value="Pro_4_hyd_alph"/>
</dbReference>
<evidence type="ECO:0000256" key="6">
    <source>
        <dbReference type="ARBA" id="ARBA00022964"/>
    </source>
</evidence>
<evidence type="ECO:0000256" key="1">
    <source>
        <dbReference type="ARBA" id="ARBA00001961"/>
    </source>
</evidence>
<keyword evidence="6 10" id="KW-0223">Dioxygenase</keyword>
<dbReference type="PROSITE" id="PS51471">
    <property type="entry name" value="FE2OG_OXY"/>
    <property type="match status" value="1"/>
</dbReference>
<dbReference type="Gene3D" id="2.60.120.620">
    <property type="entry name" value="q2cbj1_9rhob like domain"/>
    <property type="match status" value="1"/>
</dbReference>
<dbReference type="PANTHER" id="PTHR14049">
    <property type="entry name" value="LEPRECAN 1"/>
    <property type="match status" value="1"/>
</dbReference>
<sequence length="297" mass="31552">MPSRAVLEGVLSLQACEELLLLARSLAVVGYREGVCSATIFEVAAALPSALIPLVAAREAVRAAVEEALGLELGLMVEFTGLICWRPGSRIGWHHDANRPYLRQRTHSAVCYLQRAGSDFGGGTFQFQLGSCGAEGPQDVLAAPGRVVAYDAQEEHGVTPVEWGERCALTLWFTDVLEHCEDSRLLAVLAGAPQHLLGLPSSMWLLEDGTDLQLCRLAMTGFALVHSGTLLHNAEAVPDGQEQQHLSSQGQASSELLPPGELAAAAAAEAHSQVAHQAALDGLLPRWLQLGALFAAD</sequence>
<dbReference type="Pfam" id="PF13640">
    <property type="entry name" value="2OG-FeII_Oxy_3"/>
    <property type="match status" value="1"/>
</dbReference>
<evidence type="ECO:0000256" key="8">
    <source>
        <dbReference type="ARBA" id="ARBA00023004"/>
    </source>
</evidence>
<dbReference type="GO" id="GO:0005506">
    <property type="term" value="F:iron ion binding"/>
    <property type="evidence" value="ECO:0007669"/>
    <property type="project" value="InterPro"/>
</dbReference>
<dbReference type="EC" id="1.14.11.7" evidence="3"/>
<keyword evidence="11" id="KW-1185">Reference proteome</keyword>
<dbReference type="AlphaFoldDB" id="A0A2P6TW81"/>
<dbReference type="OrthoDB" id="427071at2759"/>
<comment type="caution">
    <text evidence="10">The sequence shown here is derived from an EMBL/GenBank/DDBJ whole genome shotgun (WGS) entry which is preliminary data.</text>
</comment>
<feature type="domain" description="Fe2OG dioxygenase" evidence="9">
    <location>
        <begin position="76"/>
        <end position="175"/>
    </location>
</feature>
<evidence type="ECO:0000256" key="2">
    <source>
        <dbReference type="ARBA" id="ARBA00001962"/>
    </source>
</evidence>
<name>A0A2P6TW81_CHLSO</name>
<evidence type="ECO:0000256" key="3">
    <source>
        <dbReference type="ARBA" id="ARBA00012262"/>
    </source>
</evidence>
<reference evidence="10 11" key="1">
    <citation type="journal article" date="2018" name="Plant J.">
        <title>Genome sequences of Chlorella sorokiniana UTEX 1602 and Micractinium conductrix SAG 241.80: implications to maltose excretion by a green alga.</title>
        <authorList>
            <person name="Arriola M.B."/>
            <person name="Velmurugan N."/>
            <person name="Zhang Y."/>
            <person name="Plunkett M.H."/>
            <person name="Hondzo H."/>
            <person name="Barney B.M."/>
        </authorList>
    </citation>
    <scope>NUCLEOTIDE SEQUENCE [LARGE SCALE GENOMIC DNA]</scope>
    <source>
        <strain evidence="11">UTEX 1602</strain>
    </source>
</reference>
<dbReference type="InterPro" id="IPR005123">
    <property type="entry name" value="Oxoglu/Fe-dep_dioxygenase_dom"/>
</dbReference>
<dbReference type="InterPro" id="IPR039575">
    <property type="entry name" value="P3H"/>
</dbReference>
<keyword evidence="4" id="KW-0479">Metal-binding</keyword>
<keyword evidence="5" id="KW-0677">Repeat</keyword>
<comment type="cofactor">
    <cofactor evidence="1">
        <name>L-ascorbate</name>
        <dbReference type="ChEBI" id="CHEBI:38290"/>
    </cofactor>
</comment>
<dbReference type="GO" id="GO:0031418">
    <property type="term" value="F:L-ascorbic acid binding"/>
    <property type="evidence" value="ECO:0007669"/>
    <property type="project" value="InterPro"/>
</dbReference>
<organism evidence="10 11">
    <name type="scientific">Chlorella sorokiniana</name>
    <name type="common">Freshwater green alga</name>
    <dbReference type="NCBI Taxonomy" id="3076"/>
    <lineage>
        <taxon>Eukaryota</taxon>
        <taxon>Viridiplantae</taxon>
        <taxon>Chlorophyta</taxon>
        <taxon>core chlorophytes</taxon>
        <taxon>Trebouxiophyceae</taxon>
        <taxon>Chlorellales</taxon>
        <taxon>Chlorellaceae</taxon>
        <taxon>Chlorella clade</taxon>
        <taxon>Chlorella</taxon>
    </lineage>
</organism>
<evidence type="ECO:0000256" key="5">
    <source>
        <dbReference type="ARBA" id="ARBA00022737"/>
    </source>
</evidence>
<comment type="cofactor">
    <cofactor evidence="2">
        <name>Fe cation</name>
        <dbReference type="ChEBI" id="CHEBI:24875"/>
    </cofactor>
</comment>
<keyword evidence="7" id="KW-0560">Oxidoreductase</keyword>
<dbReference type="Proteomes" id="UP000239899">
    <property type="component" value="Unassembled WGS sequence"/>
</dbReference>
<dbReference type="EMBL" id="LHPG02000005">
    <property type="protein sequence ID" value="PRW58320.1"/>
    <property type="molecule type" value="Genomic_DNA"/>
</dbReference>
<dbReference type="PANTHER" id="PTHR14049:SF9">
    <property type="entry name" value="PROCOLLAGEN-PROLINE 3-DIOXYGENASE"/>
    <property type="match status" value="1"/>
</dbReference>
<dbReference type="InterPro" id="IPR044862">
    <property type="entry name" value="Pro_4_hyd_alph_FE2OG_OXY"/>
</dbReference>
<dbReference type="GO" id="GO:0019797">
    <property type="term" value="F:procollagen-proline 3-dioxygenase activity"/>
    <property type="evidence" value="ECO:0007669"/>
    <property type="project" value="UniProtKB-EC"/>
</dbReference>
<evidence type="ECO:0000256" key="7">
    <source>
        <dbReference type="ARBA" id="ARBA00023002"/>
    </source>
</evidence>
<dbReference type="SMART" id="SM00702">
    <property type="entry name" value="P4Hc"/>
    <property type="match status" value="1"/>
</dbReference>
<gene>
    <name evidence="10" type="ORF">C2E21_3222</name>
</gene>
<proteinExistence type="predicted"/>
<evidence type="ECO:0000256" key="4">
    <source>
        <dbReference type="ARBA" id="ARBA00022723"/>
    </source>
</evidence>
<dbReference type="GO" id="GO:0032963">
    <property type="term" value="P:collagen metabolic process"/>
    <property type="evidence" value="ECO:0007669"/>
    <property type="project" value="InterPro"/>
</dbReference>
<evidence type="ECO:0000313" key="10">
    <source>
        <dbReference type="EMBL" id="PRW58320.1"/>
    </source>
</evidence>
<accession>A0A2P6TW81</accession>
<protein>
    <recommendedName>
        <fullName evidence="3">procollagen-proline 3-dioxygenase</fullName>
        <ecNumber evidence="3">1.14.11.7</ecNumber>
    </recommendedName>
</protein>
<evidence type="ECO:0000259" key="9">
    <source>
        <dbReference type="PROSITE" id="PS51471"/>
    </source>
</evidence>